<dbReference type="OrthoDB" id="9805416at2"/>
<dbReference type="eggNOG" id="COG0111">
    <property type="taxonomic scope" value="Bacteria"/>
</dbReference>
<evidence type="ECO:0000313" key="8">
    <source>
        <dbReference type="Proteomes" id="UP000028875"/>
    </source>
</evidence>
<dbReference type="Proteomes" id="UP000028875">
    <property type="component" value="Unassembled WGS sequence"/>
</dbReference>
<keyword evidence="7" id="KW-0670">Pyruvate</keyword>
<dbReference type="SUPFAM" id="SSF51735">
    <property type="entry name" value="NAD(P)-binding Rossmann-fold domains"/>
    <property type="match status" value="1"/>
</dbReference>
<accession>A0A024Q6C1</accession>
<evidence type="ECO:0000259" key="6">
    <source>
        <dbReference type="Pfam" id="PF02826"/>
    </source>
</evidence>
<comment type="similarity">
    <text evidence="1 4">Belongs to the D-isomer specific 2-hydroxyacid dehydrogenase family.</text>
</comment>
<organism evidence="7 8">
    <name type="scientific">Virgibacillus massiliensis</name>
    <dbReference type="NCBI Taxonomy" id="1462526"/>
    <lineage>
        <taxon>Bacteria</taxon>
        <taxon>Bacillati</taxon>
        <taxon>Bacillota</taxon>
        <taxon>Bacilli</taxon>
        <taxon>Bacillales</taxon>
        <taxon>Bacillaceae</taxon>
        <taxon>Virgibacillus</taxon>
    </lineage>
</organism>
<protein>
    <submittedName>
        <fullName evidence="7">Glyoxylate/hydroxypyruvate reductase B</fullName>
    </submittedName>
</protein>
<keyword evidence="3" id="KW-0520">NAD</keyword>
<sequence length="320" mass="36220">MEKRILVINLKPELVQIERLKQMLPNWEVVADNDPDHLEHYLKEAEIILHWKKAIAPTILEENTRLKWIQTWSAGVNNLPLEALQARGVCVTSANGVHAYPISETIFALMLGFTRKIHTYVRQQQVKTWHHAHLSGEIHKKTIGIIGVGAIGKETAKIAKAFKMKVLGVRHSGNPADDVDQMFQPEQLDEMLPQCDYVVITLPLTTETTHMFAAPQFKRMKDSALLINIGRGPIIQEEDLIEALEQKEIAGVGLDVFATEPLPEDSPLWEMDNVIITPHTAGATEYYATRVIEDIFLPNLEHYIQGETPNKNLVNFEKGY</sequence>
<dbReference type="GO" id="GO:0016616">
    <property type="term" value="F:oxidoreductase activity, acting on the CH-OH group of donors, NAD or NADP as acceptor"/>
    <property type="evidence" value="ECO:0007669"/>
    <property type="project" value="InterPro"/>
</dbReference>
<dbReference type="EMBL" id="CCDP010000001">
    <property type="protein sequence ID" value="CDQ37999.1"/>
    <property type="molecule type" value="Genomic_DNA"/>
</dbReference>
<evidence type="ECO:0000313" key="7">
    <source>
        <dbReference type="EMBL" id="CDQ37999.1"/>
    </source>
</evidence>
<dbReference type="CDD" id="cd05300">
    <property type="entry name" value="2-Hacid_dh_1"/>
    <property type="match status" value="1"/>
</dbReference>
<dbReference type="InterPro" id="IPR006139">
    <property type="entry name" value="D-isomer_2_OHA_DH_cat_dom"/>
</dbReference>
<dbReference type="FunFam" id="3.40.50.720:FF:000363">
    <property type="entry name" value="D-isomer specific 2-hydroxyacid dehydrogenase"/>
    <property type="match status" value="1"/>
</dbReference>
<evidence type="ECO:0000256" key="4">
    <source>
        <dbReference type="RuleBase" id="RU003719"/>
    </source>
</evidence>
<proteinExistence type="inferred from homology"/>
<reference evidence="8" key="2">
    <citation type="submission" date="2014-05" db="EMBL/GenBank/DDBJ databases">
        <title>Draft genome sequence of Virgibacillus massiliensis Vm-5.</title>
        <authorList>
            <person name="Khelaifia S."/>
            <person name="Croce O."/>
            <person name="Lagier J.C."/>
            <person name="Raoult D."/>
        </authorList>
    </citation>
    <scope>NUCLEOTIDE SEQUENCE [LARGE SCALE GENOMIC DNA]</scope>
    <source>
        <strain evidence="8">Vm-5</strain>
    </source>
</reference>
<evidence type="ECO:0000256" key="3">
    <source>
        <dbReference type="ARBA" id="ARBA00023027"/>
    </source>
</evidence>
<gene>
    <name evidence="7" type="primary">ghrB_1</name>
    <name evidence="7" type="ORF">BN990_00266</name>
</gene>
<dbReference type="AlphaFoldDB" id="A0A024Q6C1"/>
<name>A0A024Q6C1_9BACI</name>
<evidence type="ECO:0000256" key="2">
    <source>
        <dbReference type="ARBA" id="ARBA00023002"/>
    </source>
</evidence>
<dbReference type="SUPFAM" id="SSF52283">
    <property type="entry name" value="Formate/glycerate dehydrogenase catalytic domain-like"/>
    <property type="match status" value="1"/>
</dbReference>
<dbReference type="Gene3D" id="3.40.50.720">
    <property type="entry name" value="NAD(P)-binding Rossmann-like Domain"/>
    <property type="match status" value="2"/>
</dbReference>
<dbReference type="RefSeq" id="WP_038241821.1">
    <property type="nucleotide sequence ID" value="NZ_BNER01000001.1"/>
</dbReference>
<dbReference type="Pfam" id="PF02826">
    <property type="entry name" value="2-Hacid_dh_C"/>
    <property type="match status" value="1"/>
</dbReference>
<dbReference type="PANTHER" id="PTHR43333:SF1">
    <property type="entry name" value="D-ISOMER SPECIFIC 2-HYDROXYACID DEHYDROGENASE NAD-BINDING DOMAIN-CONTAINING PROTEIN"/>
    <property type="match status" value="1"/>
</dbReference>
<evidence type="ECO:0000256" key="1">
    <source>
        <dbReference type="ARBA" id="ARBA00005854"/>
    </source>
</evidence>
<keyword evidence="8" id="KW-1185">Reference proteome</keyword>
<dbReference type="PANTHER" id="PTHR43333">
    <property type="entry name" value="2-HACID_DH_C DOMAIN-CONTAINING PROTEIN"/>
    <property type="match status" value="1"/>
</dbReference>
<dbReference type="InterPro" id="IPR006140">
    <property type="entry name" value="D-isomer_DH_NAD-bd"/>
</dbReference>
<evidence type="ECO:0000259" key="5">
    <source>
        <dbReference type="Pfam" id="PF00389"/>
    </source>
</evidence>
<feature type="domain" description="D-isomer specific 2-hydroxyacid dehydrogenase NAD-binding" evidence="6">
    <location>
        <begin position="107"/>
        <end position="281"/>
    </location>
</feature>
<comment type="caution">
    <text evidence="7">The sequence shown here is derived from an EMBL/GenBank/DDBJ whole genome shotgun (WGS) entry which is preliminary data.</text>
</comment>
<dbReference type="Pfam" id="PF00389">
    <property type="entry name" value="2-Hacid_dh"/>
    <property type="match status" value="1"/>
</dbReference>
<feature type="domain" description="D-isomer specific 2-hydroxyacid dehydrogenase catalytic" evidence="5">
    <location>
        <begin position="16"/>
        <end position="311"/>
    </location>
</feature>
<keyword evidence="2 4" id="KW-0560">Oxidoreductase</keyword>
<reference evidence="7 8" key="1">
    <citation type="submission" date="2014-03" db="EMBL/GenBank/DDBJ databases">
        <authorList>
            <person name="Urmite Genomes U."/>
        </authorList>
    </citation>
    <scope>NUCLEOTIDE SEQUENCE [LARGE SCALE GENOMIC DNA]</scope>
    <source>
        <strain evidence="7 8">Vm-5</strain>
    </source>
</reference>
<dbReference type="GO" id="GO:0051287">
    <property type="term" value="F:NAD binding"/>
    <property type="evidence" value="ECO:0007669"/>
    <property type="project" value="InterPro"/>
</dbReference>
<dbReference type="STRING" id="1462526.BN990_00266"/>
<dbReference type="InterPro" id="IPR036291">
    <property type="entry name" value="NAD(P)-bd_dom_sf"/>
</dbReference>